<protein>
    <recommendedName>
        <fullName evidence="1">GH18 domain-containing protein</fullName>
    </recommendedName>
</protein>
<dbReference type="Proteomes" id="UP000230423">
    <property type="component" value="Unassembled WGS sequence"/>
</dbReference>
<gene>
    <name evidence="2" type="ORF">TELCIR_14929</name>
</gene>
<dbReference type="AlphaFoldDB" id="A0A2G9U1U2"/>
<keyword evidence="3" id="KW-1185">Reference proteome</keyword>
<dbReference type="GO" id="GO:0006032">
    <property type="term" value="P:chitin catabolic process"/>
    <property type="evidence" value="ECO:0007669"/>
    <property type="project" value="TreeGrafter"/>
</dbReference>
<evidence type="ECO:0000313" key="2">
    <source>
        <dbReference type="EMBL" id="PIO63470.1"/>
    </source>
</evidence>
<dbReference type="Gene3D" id="3.10.50.10">
    <property type="match status" value="2"/>
</dbReference>
<dbReference type="GO" id="GO:0005576">
    <property type="term" value="C:extracellular region"/>
    <property type="evidence" value="ECO:0007669"/>
    <property type="project" value="TreeGrafter"/>
</dbReference>
<dbReference type="InterPro" id="IPR001223">
    <property type="entry name" value="Glyco_hydro18_cat"/>
</dbReference>
<evidence type="ECO:0000259" key="1">
    <source>
        <dbReference type="Pfam" id="PF00704"/>
    </source>
</evidence>
<dbReference type="OrthoDB" id="5873810at2759"/>
<name>A0A2G9U1U2_TELCI</name>
<dbReference type="Gene3D" id="3.20.20.80">
    <property type="entry name" value="Glycosidases"/>
    <property type="match status" value="2"/>
</dbReference>
<feature type="domain" description="GH18" evidence="1">
    <location>
        <begin position="104"/>
        <end position="257"/>
    </location>
</feature>
<dbReference type="EMBL" id="KZ350864">
    <property type="protein sequence ID" value="PIO63470.1"/>
    <property type="molecule type" value="Genomic_DNA"/>
</dbReference>
<dbReference type="SUPFAM" id="SSF51445">
    <property type="entry name" value="(Trans)glycosidases"/>
    <property type="match status" value="1"/>
</dbReference>
<dbReference type="Pfam" id="PF00704">
    <property type="entry name" value="Glyco_hydro_18"/>
    <property type="match status" value="2"/>
</dbReference>
<dbReference type="GO" id="GO:0005975">
    <property type="term" value="P:carbohydrate metabolic process"/>
    <property type="evidence" value="ECO:0007669"/>
    <property type="project" value="InterPro"/>
</dbReference>
<dbReference type="GO" id="GO:0008061">
    <property type="term" value="F:chitin binding"/>
    <property type="evidence" value="ECO:0007669"/>
    <property type="project" value="TreeGrafter"/>
</dbReference>
<organism evidence="2 3">
    <name type="scientific">Teladorsagia circumcincta</name>
    <name type="common">Brown stomach worm</name>
    <name type="synonym">Ostertagia circumcincta</name>
    <dbReference type="NCBI Taxonomy" id="45464"/>
    <lineage>
        <taxon>Eukaryota</taxon>
        <taxon>Metazoa</taxon>
        <taxon>Ecdysozoa</taxon>
        <taxon>Nematoda</taxon>
        <taxon>Chromadorea</taxon>
        <taxon>Rhabditida</taxon>
        <taxon>Rhabditina</taxon>
        <taxon>Rhabditomorpha</taxon>
        <taxon>Strongyloidea</taxon>
        <taxon>Trichostrongylidae</taxon>
        <taxon>Teladorsagia</taxon>
    </lineage>
</organism>
<dbReference type="InterPro" id="IPR050314">
    <property type="entry name" value="Glycosyl_Hydrlase_18"/>
</dbReference>
<sequence>MSSLQHDDPKGKCGAGSYPSHTMIGKLNDDVDLSPSVSNLIDRINQWIQDSEERPPKIILLIGARQGNDVWRRALGSPIKRKLLVANIVRRGVLPGLSNRRDMESVSDFVILHTHRLHSYHPTFTGHHSPMFPGTALPDSRMTVESFVKDWISRGVPREKLIVSITTVPTWSTLKDAWDGSGEVFGRPVDLSASPTQKSEISSQTEICRALEKNTTLSRWVHDSSVPVQVRGKEFIAFENEKSIKIKTTWSSLNNLGAQRLSPETIPFERCSGVVVEHAEIDSNSSIHFVSKEHEEVAEELDTIIHRWESSGLMRSKILLQIPSYGMEQLLVNRSDVGIGRPTEKEYAVMGQAELCQRLKYAGTVRQTHWDSMSVNAWTTGGRWISIDDQHTVKYKVKSCSFPITATQEKNRKAAKQ</sequence>
<accession>A0A2G9U1U2</accession>
<reference evidence="2 3" key="1">
    <citation type="submission" date="2015-09" db="EMBL/GenBank/DDBJ databases">
        <title>Draft genome of the parasitic nematode Teladorsagia circumcincta isolate WARC Sus (inbred).</title>
        <authorList>
            <person name="Mitreva M."/>
        </authorList>
    </citation>
    <scope>NUCLEOTIDE SEQUENCE [LARGE SCALE GENOMIC DNA]</scope>
    <source>
        <strain evidence="2 3">S</strain>
    </source>
</reference>
<proteinExistence type="predicted"/>
<dbReference type="PANTHER" id="PTHR11177:SF401">
    <property type="entry name" value="CHITINASE-LIKE PROTEIN C25A8.4"/>
    <property type="match status" value="1"/>
</dbReference>
<dbReference type="InterPro" id="IPR029070">
    <property type="entry name" value="Chitinase_insertion_sf"/>
</dbReference>
<dbReference type="GO" id="GO:0004568">
    <property type="term" value="F:chitinase activity"/>
    <property type="evidence" value="ECO:0007669"/>
    <property type="project" value="TreeGrafter"/>
</dbReference>
<dbReference type="InterPro" id="IPR017853">
    <property type="entry name" value="GH"/>
</dbReference>
<evidence type="ECO:0000313" key="3">
    <source>
        <dbReference type="Proteomes" id="UP000230423"/>
    </source>
</evidence>
<feature type="domain" description="GH18" evidence="1">
    <location>
        <begin position="283"/>
        <end position="398"/>
    </location>
</feature>
<dbReference type="PANTHER" id="PTHR11177">
    <property type="entry name" value="CHITINASE"/>
    <property type="match status" value="1"/>
</dbReference>